<accession>A0A7C0VA49</accession>
<reference evidence="1" key="1">
    <citation type="journal article" date="2020" name="mSystems">
        <title>Genome- and Community-Level Interaction Insights into Carbon Utilization and Element Cycling Functions of Hydrothermarchaeota in Hydrothermal Sediment.</title>
        <authorList>
            <person name="Zhou Z."/>
            <person name="Liu Y."/>
            <person name="Xu W."/>
            <person name="Pan J."/>
            <person name="Luo Z.H."/>
            <person name="Li M."/>
        </authorList>
    </citation>
    <scope>NUCLEOTIDE SEQUENCE [LARGE SCALE GENOMIC DNA]</scope>
    <source>
        <strain evidence="1">HyVt-102</strain>
    </source>
</reference>
<dbReference type="InterPro" id="IPR021857">
    <property type="entry name" value="DUF3467"/>
</dbReference>
<organism evidence="1">
    <name type="scientific">candidate division WOR-3 bacterium</name>
    <dbReference type="NCBI Taxonomy" id="2052148"/>
    <lineage>
        <taxon>Bacteria</taxon>
        <taxon>Bacteria division WOR-3</taxon>
    </lineage>
</organism>
<dbReference type="Pfam" id="PF11950">
    <property type="entry name" value="DUF3467"/>
    <property type="match status" value="1"/>
</dbReference>
<comment type="caution">
    <text evidence="1">The sequence shown here is derived from an EMBL/GenBank/DDBJ whole genome shotgun (WGS) entry which is preliminary data.</text>
</comment>
<gene>
    <name evidence="1" type="ORF">ENF18_00905</name>
</gene>
<dbReference type="EMBL" id="DQWE01000041">
    <property type="protein sequence ID" value="HDI82333.1"/>
    <property type="molecule type" value="Genomic_DNA"/>
</dbReference>
<sequence>MMRQEPKGKPIEIELGEVEGVYSNLAIITHSPAEIIIDFCRILPGMPKAKVKSRIIMTPQHAKLLMNALEDNIKKFEEKFGEIKLVQEEGGRNIGFKTE</sequence>
<evidence type="ECO:0000313" key="1">
    <source>
        <dbReference type="EMBL" id="HDI82333.1"/>
    </source>
</evidence>
<dbReference type="AlphaFoldDB" id="A0A7C0VA49"/>
<dbReference type="Proteomes" id="UP000885847">
    <property type="component" value="Unassembled WGS sequence"/>
</dbReference>
<name>A0A7C0VA49_UNCW3</name>
<protein>
    <submittedName>
        <fullName evidence="1">DUF3467 domain-containing protein</fullName>
    </submittedName>
</protein>
<proteinExistence type="predicted"/>